<protein>
    <submittedName>
        <fullName evidence="17">Cationic amino acid transporter 2</fullName>
    </submittedName>
</protein>
<accession>A0A1S3HQV2</accession>
<evidence type="ECO:0000256" key="6">
    <source>
        <dbReference type="ARBA" id="ARBA00022970"/>
    </source>
</evidence>
<keyword evidence="3" id="KW-0813">Transport</keyword>
<feature type="transmembrane region" description="Helical" evidence="14">
    <location>
        <begin position="396"/>
        <end position="417"/>
    </location>
</feature>
<dbReference type="GO" id="GO:0097638">
    <property type="term" value="P:L-arginine import across plasma membrane"/>
    <property type="evidence" value="ECO:0007669"/>
    <property type="project" value="TreeGrafter"/>
</dbReference>
<dbReference type="KEGG" id="lak:106157348"/>
<evidence type="ECO:0000256" key="5">
    <source>
        <dbReference type="ARBA" id="ARBA00022692"/>
    </source>
</evidence>
<dbReference type="NCBIfam" id="TIGR00906">
    <property type="entry name" value="2A0303"/>
    <property type="match status" value="1"/>
</dbReference>
<feature type="compositionally biased region" description="Acidic residues" evidence="13">
    <location>
        <begin position="594"/>
        <end position="606"/>
    </location>
</feature>
<feature type="transmembrane region" description="Helical" evidence="14">
    <location>
        <begin position="161"/>
        <end position="178"/>
    </location>
</feature>
<feature type="transmembrane region" description="Helical" evidence="14">
    <location>
        <begin position="497"/>
        <end position="521"/>
    </location>
</feature>
<dbReference type="GeneID" id="106157348"/>
<evidence type="ECO:0000256" key="9">
    <source>
        <dbReference type="ARBA" id="ARBA00023180"/>
    </source>
</evidence>
<comment type="catalytic activity">
    <reaction evidence="11">
        <text>L-arginine(in) = L-arginine(out)</text>
        <dbReference type="Rhea" id="RHEA:32143"/>
        <dbReference type="ChEBI" id="CHEBI:32682"/>
    </reaction>
</comment>
<evidence type="ECO:0000256" key="12">
    <source>
        <dbReference type="ARBA" id="ARBA00034450"/>
    </source>
</evidence>
<evidence type="ECO:0000256" key="8">
    <source>
        <dbReference type="ARBA" id="ARBA00023136"/>
    </source>
</evidence>
<dbReference type="OrthoDB" id="3900342at2759"/>
<dbReference type="PANTHER" id="PTHR43243:SF105">
    <property type="entry name" value="CATIONIC AMINO ACID TRANSPORTER C-TERMINAL DOMAIN-CONTAINING PROTEIN"/>
    <property type="match status" value="1"/>
</dbReference>
<organism evidence="16 17">
    <name type="scientific">Lingula anatina</name>
    <name type="common">Brachiopod</name>
    <name type="synonym">Lingula unguis</name>
    <dbReference type="NCBI Taxonomy" id="7574"/>
    <lineage>
        <taxon>Eukaryota</taxon>
        <taxon>Metazoa</taxon>
        <taxon>Spiralia</taxon>
        <taxon>Lophotrochozoa</taxon>
        <taxon>Brachiopoda</taxon>
        <taxon>Linguliformea</taxon>
        <taxon>Lingulata</taxon>
        <taxon>Lingulida</taxon>
        <taxon>Linguloidea</taxon>
        <taxon>Lingulidae</taxon>
        <taxon>Lingula</taxon>
    </lineage>
</organism>
<keyword evidence="16" id="KW-1185">Reference proteome</keyword>
<name>A0A1S3HQV2_LINAN</name>
<keyword evidence="7 14" id="KW-1133">Transmembrane helix</keyword>
<evidence type="ECO:0000256" key="10">
    <source>
        <dbReference type="ARBA" id="ARBA00034422"/>
    </source>
</evidence>
<evidence type="ECO:0000313" key="16">
    <source>
        <dbReference type="Proteomes" id="UP000085678"/>
    </source>
</evidence>
<dbReference type="GO" id="GO:0005886">
    <property type="term" value="C:plasma membrane"/>
    <property type="evidence" value="ECO:0007669"/>
    <property type="project" value="UniProtKB-SubCell"/>
</dbReference>
<dbReference type="InterPro" id="IPR004755">
    <property type="entry name" value="Cat_AA_permease"/>
</dbReference>
<evidence type="ECO:0000256" key="3">
    <source>
        <dbReference type="ARBA" id="ARBA00022448"/>
    </source>
</evidence>
<dbReference type="InterPro" id="IPR029485">
    <property type="entry name" value="CAT_C"/>
</dbReference>
<feature type="transmembrane region" description="Helical" evidence="14">
    <location>
        <begin position="558"/>
        <end position="579"/>
    </location>
</feature>
<dbReference type="PANTHER" id="PTHR43243">
    <property type="entry name" value="INNER MEMBRANE TRANSPORTER YGJI-RELATED"/>
    <property type="match status" value="1"/>
</dbReference>
<gene>
    <name evidence="17" type="primary">LOC106157348</name>
</gene>
<keyword evidence="9" id="KW-0325">Glycoprotein</keyword>
<dbReference type="GO" id="GO:0015189">
    <property type="term" value="F:L-lysine transmembrane transporter activity"/>
    <property type="evidence" value="ECO:0007669"/>
    <property type="project" value="TreeGrafter"/>
</dbReference>
<keyword evidence="5 14" id="KW-0812">Transmembrane</keyword>
<evidence type="ECO:0000256" key="14">
    <source>
        <dbReference type="SAM" id="Phobius"/>
    </source>
</evidence>
<dbReference type="Pfam" id="PF13906">
    <property type="entry name" value="AA_permease_C"/>
    <property type="match status" value="1"/>
</dbReference>
<keyword evidence="4" id="KW-1003">Cell membrane</keyword>
<comment type="catalytic activity">
    <reaction evidence="12">
        <text>L-ornithine(in) = L-ornithine(out)</text>
        <dbReference type="Rhea" id="RHEA:71199"/>
        <dbReference type="ChEBI" id="CHEBI:46911"/>
    </reaction>
</comment>
<sequence>MSNFLRKLLRRKHVDLENVEDTKLHRCLSTLDLTFLGIGSTLGAGIYVVAGQVAKETAGPSVVLSFFIAAVASVLAGMCYAEFGARVPKTGSAYVYSYVTVGELWAFIIGWNLILEYVIGTASVARAWSAYFDTLIGGAIEKFFSQYVHIDVPYLSKYPDFFALAITLLLTVILAIGVKESSFVNNIFTGVNLLVVTYVVVCGCFKADFKNWNISENQVPNYTDPTEPFGHGGFFSYGISGTLSGAATCFYAFVGFDCIATTGEEVQNPQKAIPISIIVSLLACFAAYFGISAILTLMWPYYDLDSSAPLPVVFDDVGWTVAKYIIAVGAICGLSTSLLGAMFPMPRVIYAMAQDGLLFWFLADISPRFHTPLLATAISGILSGCMAMLFDLTELVNMMSIGTLLAYTLVGACVLILRYRPDKEDILSNSVDLGGQERYYTGVPLLKDIIRTAFVRTGPNPTDLTSTIVAFAVLIIGFLVAGISAVIIYAQQYLANAQWWAILLLVILVVPLLLLVIVIWIQPQNKRCVTFLVPGVPVMPVISMFINIFLMLKLPVQTWVRFGVWMLIGFLIYFGYGIWKSRAEPDYRLLEQEPDETTGILSDEESINPAEKSSYQ</sequence>
<feature type="transmembrane region" description="Helical" evidence="14">
    <location>
        <begin position="528"/>
        <end position="552"/>
    </location>
</feature>
<comment type="subcellular location">
    <subcellularLocation>
        <location evidence="1">Cell membrane</location>
        <topology evidence="1">Multi-pass membrane protein</topology>
    </subcellularLocation>
</comment>
<dbReference type="GO" id="GO:0061459">
    <property type="term" value="F:L-arginine transmembrane transporter activity"/>
    <property type="evidence" value="ECO:0007669"/>
    <property type="project" value="TreeGrafter"/>
</dbReference>
<feature type="transmembrane region" description="Helical" evidence="14">
    <location>
        <begin position="229"/>
        <end position="254"/>
    </location>
</feature>
<dbReference type="InterPro" id="IPR002293">
    <property type="entry name" value="AA/rel_permease1"/>
</dbReference>
<dbReference type="FunFam" id="1.20.1740.10:FF:000024">
    <property type="entry name" value="High affinity cationic amino acid transporter 1"/>
    <property type="match status" value="1"/>
</dbReference>
<proteinExistence type="inferred from homology"/>
<keyword evidence="6" id="KW-0029">Amino-acid transport</keyword>
<dbReference type="FunFam" id="1.20.1740.10:FF:000050">
    <property type="entry name" value="MGC157082 protein"/>
    <property type="match status" value="1"/>
</dbReference>
<feature type="transmembrane region" description="Helical" evidence="14">
    <location>
        <begin position="62"/>
        <end position="81"/>
    </location>
</feature>
<evidence type="ECO:0000256" key="4">
    <source>
        <dbReference type="ARBA" id="ARBA00022475"/>
    </source>
</evidence>
<reference evidence="17" key="1">
    <citation type="submission" date="2025-08" db="UniProtKB">
        <authorList>
            <consortium name="RefSeq"/>
        </authorList>
    </citation>
    <scope>IDENTIFICATION</scope>
    <source>
        <tissue evidence="17">Gonads</tissue>
    </source>
</reference>
<evidence type="ECO:0000256" key="11">
    <source>
        <dbReference type="ARBA" id="ARBA00034423"/>
    </source>
</evidence>
<dbReference type="FunCoup" id="A0A1S3HQV2">
    <property type="interactions" value="342"/>
</dbReference>
<feature type="transmembrane region" description="Helical" evidence="14">
    <location>
        <begin position="33"/>
        <end position="50"/>
    </location>
</feature>
<dbReference type="AlphaFoldDB" id="A0A1S3HQV2"/>
<feature type="transmembrane region" description="Helical" evidence="14">
    <location>
        <begin position="190"/>
        <end position="209"/>
    </location>
</feature>
<dbReference type="Gene3D" id="1.20.1740.10">
    <property type="entry name" value="Amino acid/polyamine transporter I"/>
    <property type="match status" value="1"/>
</dbReference>
<feature type="transmembrane region" description="Helical" evidence="14">
    <location>
        <begin position="275"/>
        <end position="301"/>
    </location>
</feature>
<comment type="catalytic activity">
    <reaction evidence="10">
        <text>L-lysine(in) = L-lysine(out)</text>
        <dbReference type="Rhea" id="RHEA:70935"/>
        <dbReference type="ChEBI" id="CHEBI:32551"/>
    </reaction>
</comment>
<dbReference type="RefSeq" id="XP_013388433.1">
    <property type="nucleotide sequence ID" value="XM_013532979.1"/>
</dbReference>
<evidence type="ECO:0000256" key="13">
    <source>
        <dbReference type="SAM" id="MobiDB-lite"/>
    </source>
</evidence>
<feature type="transmembrane region" description="Helical" evidence="14">
    <location>
        <begin position="321"/>
        <end position="343"/>
    </location>
</feature>
<feature type="region of interest" description="Disordered" evidence="13">
    <location>
        <begin position="594"/>
        <end position="616"/>
    </location>
</feature>
<dbReference type="GO" id="GO:0000064">
    <property type="term" value="F:L-ornithine transmembrane transporter activity"/>
    <property type="evidence" value="ECO:0007669"/>
    <property type="project" value="TreeGrafter"/>
</dbReference>
<comment type="similarity">
    <text evidence="2">Belongs to the amino acid-polyamine-organocation (APC) superfamily. Cationic amino acid transporter (CAT) (TC 2.A.3.3) family.</text>
</comment>
<evidence type="ECO:0000256" key="7">
    <source>
        <dbReference type="ARBA" id="ARBA00022989"/>
    </source>
</evidence>
<feature type="transmembrane region" description="Helical" evidence="14">
    <location>
        <begin position="468"/>
        <end position="491"/>
    </location>
</feature>
<keyword evidence="8 14" id="KW-0472">Membrane</keyword>
<feature type="transmembrane region" description="Helical" evidence="14">
    <location>
        <begin position="93"/>
        <end position="114"/>
    </location>
</feature>
<dbReference type="Pfam" id="PF13520">
    <property type="entry name" value="AA_permease_2"/>
    <property type="match status" value="1"/>
</dbReference>
<feature type="domain" description="Cationic amino acid transporter C-terminal" evidence="15">
    <location>
        <begin position="531"/>
        <end position="581"/>
    </location>
</feature>
<evidence type="ECO:0000256" key="1">
    <source>
        <dbReference type="ARBA" id="ARBA00004651"/>
    </source>
</evidence>
<dbReference type="InParanoid" id="A0A1S3HQV2"/>
<dbReference type="Proteomes" id="UP000085678">
    <property type="component" value="Unplaced"/>
</dbReference>
<evidence type="ECO:0000256" key="2">
    <source>
        <dbReference type="ARBA" id="ARBA00008572"/>
    </source>
</evidence>
<feature type="transmembrane region" description="Helical" evidence="14">
    <location>
        <begin position="373"/>
        <end position="390"/>
    </location>
</feature>
<dbReference type="OMA" id="FIVNTCV"/>
<evidence type="ECO:0000259" key="15">
    <source>
        <dbReference type="Pfam" id="PF13906"/>
    </source>
</evidence>
<evidence type="ECO:0000313" key="17">
    <source>
        <dbReference type="RefSeq" id="XP_013388433.1"/>
    </source>
</evidence>